<sequence>MRRRFFDSEATTKQRQSKADHLEAPVQVVMARSVEPDTPVWQGHPSGVDSNAELDTSLKPEKPPSVNPTSARFPFCVVWTPIPLITWLIPFIGHMGVCSSEGVIFDFAGPYFVSVDNLAFGRTARYMYMPPGKASFIEGGGQRGGSVDQLWDKALEDTARVYGQLMYNFCGNNCHEFVASFLNSMQYGGSSAWNMVTLAALMLFKGRFVSIGAVLWSWLPFVMIAVPVLYFGGWIAAAVYGGTVGLAVIWFILYSLAKVRWGGSGPRR</sequence>
<dbReference type="PANTHER" id="PTHR20921:SF0">
    <property type="entry name" value="TRANSMEMBRANE PROTEIN 222"/>
    <property type="match status" value="1"/>
</dbReference>
<evidence type="ECO:0000256" key="2">
    <source>
        <dbReference type="SAM" id="Phobius"/>
    </source>
</evidence>
<dbReference type="PANTHER" id="PTHR20921">
    <property type="entry name" value="TRANSMEMBRANE PROTEIN 222"/>
    <property type="match status" value="1"/>
</dbReference>
<accession>A0A7S1XAC4</accession>
<feature type="region of interest" description="Disordered" evidence="1">
    <location>
        <begin position="36"/>
        <end position="65"/>
    </location>
</feature>
<name>A0A7S1XAC4_9CHLO</name>
<keyword evidence="2" id="KW-0472">Membrane</keyword>
<dbReference type="GO" id="GO:0009723">
    <property type="term" value="P:response to ethylene"/>
    <property type="evidence" value="ECO:0007669"/>
    <property type="project" value="TreeGrafter"/>
</dbReference>
<dbReference type="InterPro" id="IPR008496">
    <property type="entry name" value="TMEM222/RTE1"/>
</dbReference>
<protein>
    <submittedName>
        <fullName evidence="3">Uncharacterized protein</fullName>
    </submittedName>
</protein>
<dbReference type="GO" id="GO:0005783">
    <property type="term" value="C:endoplasmic reticulum"/>
    <property type="evidence" value="ECO:0007669"/>
    <property type="project" value="TreeGrafter"/>
</dbReference>
<gene>
    <name evidence="3" type="ORF">TCHU04912_LOCUS21038</name>
</gene>
<dbReference type="GO" id="GO:0010104">
    <property type="term" value="P:regulation of ethylene-activated signaling pathway"/>
    <property type="evidence" value="ECO:0007669"/>
    <property type="project" value="TreeGrafter"/>
</dbReference>
<reference evidence="3" key="1">
    <citation type="submission" date="2021-01" db="EMBL/GenBank/DDBJ databases">
        <authorList>
            <person name="Corre E."/>
            <person name="Pelletier E."/>
            <person name="Niang G."/>
            <person name="Scheremetjew M."/>
            <person name="Finn R."/>
            <person name="Kale V."/>
            <person name="Holt S."/>
            <person name="Cochrane G."/>
            <person name="Meng A."/>
            <person name="Brown T."/>
            <person name="Cohen L."/>
        </authorList>
    </citation>
    <scope>NUCLEOTIDE SEQUENCE</scope>
    <source>
        <strain evidence="3">PLY429</strain>
    </source>
</reference>
<feature type="transmembrane region" description="Helical" evidence="2">
    <location>
        <begin position="237"/>
        <end position="257"/>
    </location>
</feature>
<keyword evidence="2" id="KW-0812">Transmembrane</keyword>
<organism evidence="3">
    <name type="scientific">Tetraselmis chuii</name>
    <dbReference type="NCBI Taxonomy" id="63592"/>
    <lineage>
        <taxon>Eukaryota</taxon>
        <taxon>Viridiplantae</taxon>
        <taxon>Chlorophyta</taxon>
        <taxon>core chlorophytes</taxon>
        <taxon>Chlorodendrophyceae</taxon>
        <taxon>Chlorodendrales</taxon>
        <taxon>Chlorodendraceae</taxon>
        <taxon>Tetraselmis</taxon>
    </lineage>
</organism>
<dbReference type="Pfam" id="PF05608">
    <property type="entry name" value="RTE1"/>
    <property type="match status" value="1"/>
</dbReference>
<feature type="transmembrane region" description="Helical" evidence="2">
    <location>
        <begin position="208"/>
        <end position="231"/>
    </location>
</feature>
<keyword evidence="2" id="KW-1133">Transmembrane helix</keyword>
<dbReference type="EMBL" id="HBGG01040781">
    <property type="protein sequence ID" value="CAD9223875.1"/>
    <property type="molecule type" value="Transcribed_RNA"/>
</dbReference>
<evidence type="ECO:0000256" key="1">
    <source>
        <dbReference type="SAM" id="MobiDB-lite"/>
    </source>
</evidence>
<evidence type="ECO:0000313" key="3">
    <source>
        <dbReference type="EMBL" id="CAD9223875.1"/>
    </source>
</evidence>
<dbReference type="GO" id="GO:0005794">
    <property type="term" value="C:Golgi apparatus"/>
    <property type="evidence" value="ECO:0007669"/>
    <property type="project" value="TreeGrafter"/>
</dbReference>
<feature type="region of interest" description="Disordered" evidence="1">
    <location>
        <begin position="1"/>
        <end position="22"/>
    </location>
</feature>
<dbReference type="AlphaFoldDB" id="A0A7S1XAC4"/>
<proteinExistence type="predicted"/>